<dbReference type="EMBL" id="GGEC01001453">
    <property type="protein sequence ID" value="MBW81936.1"/>
    <property type="molecule type" value="Transcribed_RNA"/>
</dbReference>
<accession>A0A2P2IL14</accession>
<reference evidence="2" key="1">
    <citation type="submission" date="2018-02" db="EMBL/GenBank/DDBJ databases">
        <title>Rhizophora mucronata_Transcriptome.</title>
        <authorList>
            <person name="Meera S.P."/>
            <person name="Sreeshan A."/>
            <person name="Augustine A."/>
        </authorList>
    </citation>
    <scope>NUCLEOTIDE SEQUENCE</scope>
    <source>
        <tissue evidence="2">Leaf</tissue>
    </source>
</reference>
<protein>
    <submittedName>
        <fullName evidence="2">Uncharacterized protein</fullName>
    </submittedName>
</protein>
<keyword evidence="1" id="KW-0812">Transmembrane</keyword>
<keyword evidence="1" id="KW-1133">Transmembrane helix</keyword>
<organism evidence="2">
    <name type="scientific">Rhizophora mucronata</name>
    <name type="common">Asiatic mangrove</name>
    <dbReference type="NCBI Taxonomy" id="61149"/>
    <lineage>
        <taxon>Eukaryota</taxon>
        <taxon>Viridiplantae</taxon>
        <taxon>Streptophyta</taxon>
        <taxon>Embryophyta</taxon>
        <taxon>Tracheophyta</taxon>
        <taxon>Spermatophyta</taxon>
        <taxon>Magnoliopsida</taxon>
        <taxon>eudicotyledons</taxon>
        <taxon>Gunneridae</taxon>
        <taxon>Pentapetalae</taxon>
        <taxon>rosids</taxon>
        <taxon>fabids</taxon>
        <taxon>Malpighiales</taxon>
        <taxon>Rhizophoraceae</taxon>
        <taxon>Rhizophora</taxon>
    </lineage>
</organism>
<proteinExistence type="predicted"/>
<evidence type="ECO:0000256" key="1">
    <source>
        <dbReference type="SAM" id="Phobius"/>
    </source>
</evidence>
<sequence length="48" mass="6098">MRFFAFRNLGFNNHQVSKDLVIFLNYLVFLFYIFYYVVWDARIFRVFF</sequence>
<dbReference type="AlphaFoldDB" id="A0A2P2IL14"/>
<evidence type="ECO:0000313" key="2">
    <source>
        <dbReference type="EMBL" id="MBW81936.1"/>
    </source>
</evidence>
<name>A0A2P2IL14_RHIMU</name>
<feature type="transmembrane region" description="Helical" evidence="1">
    <location>
        <begin position="20"/>
        <end position="39"/>
    </location>
</feature>
<keyword evidence="1" id="KW-0472">Membrane</keyword>